<accession>A0A849L0X2</accession>
<dbReference type="EMBL" id="JABFBC010000001">
    <property type="protein sequence ID" value="NNU79917.1"/>
    <property type="molecule type" value="Genomic_DNA"/>
</dbReference>
<evidence type="ECO:0000256" key="1">
    <source>
        <dbReference type="SAM" id="MobiDB-lite"/>
    </source>
</evidence>
<keyword evidence="3" id="KW-1185">Reference proteome</keyword>
<feature type="compositionally biased region" description="Basic and acidic residues" evidence="1">
    <location>
        <begin position="1"/>
        <end position="12"/>
    </location>
</feature>
<dbReference type="AlphaFoldDB" id="A0A849L0X2"/>
<feature type="region of interest" description="Disordered" evidence="1">
    <location>
        <begin position="1"/>
        <end position="20"/>
    </location>
</feature>
<proteinExistence type="predicted"/>
<gene>
    <name evidence="2" type="ORF">HMH01_05640</name>
</gene>
<name>A0A849L0X2_9RHOB</name>
<reference evidence="2 3" key="1">
    <citation type="submission" date="2020-05" db="EMBL/GenBank/DDBJ databases">
        <title>Gimesia benthica sp. nov., a novel planctomycete isolated from a deep-sea water sample of the Northwest Indian Ocean.</title>
        <authorList>
            <person name="Wang J."/>
            <person name="Ruan C."/>
            <person name="Song L."/>
            <person name="Zhu Y."/>
            <person name="Li A."/>
            <person name="Zheng X."/>
            <person name="Wang L."/>
            <person name="Lu Z."/>
            <person name="Huang Y."/>
            <person name="Du W."/>
            <person name="Zhou Y."/>
            <person name="Huang L."/>
            <person name="Dai X."/>
        </authorList>
    </citation>
    <scope>NUCLEOTIDE SEQUENCE [LARGE SCALE GENOMIC DNA]</scope>
    <source>
        <strain evidence="2 3">YYQ-30</strain>
    </source>
</reference>
<sequence>MPHHDMSHHETQGSRPPGFIANAPHQHAFVLLGSETIFAVHMTQYHHEEHKYQLVMKLALPAEAKSRLDDLRARFPADTFILSNGDAESDLFTIPDLPAGRRRSFNANVFQGLPAFSPEDEADPHFFPWDKARTIPVLADIDVTVERIVTFRPFAHHLRQPDYATYLLWGEGEEAHMTNLQTARLASGRFEAAMFGPDYDHVMSLRQAPDWLDKPLLEAGVVVSVPALRLRDATTGKPTTPCGPPCADGQVLTVLYRGMGEGRSVVAGTTFLADTAVCNSEGMDVCPPELSLTISATPRELMR</sequence>
<comment type="caution">
    <text evidence="2">The sequence shown here is derived from an EMBL/GenBank/DDBJ whole genome shotgun (WGS) entry which is preliminary data.</text>
</comment>
<protein>
    <submittedName>
        <fullName evidence="2">Uncharacterized protein</fullName>
    </submittedName>
</protein>
<dbReference type="Proteomes" id="UP000572377">
    <property type="component" value="Unassembled WGS sequence"/>
</dbReference>
<organism evidence="2 3">
    <name type="scientific">Halovulum dunhuangense</name>
    <dbReference type="NCBI Taxonomy" id="1505036"/>
    <lineage>
        <taxon>Bacteria</taxon>
        <taxon>Pseudomonadati</taxon>
        <taxon>Pseudomonadota</taxon>
        <taxon>Alphaproteobacteria</taxon>
        <taxon>Rhodobacterales</taxon>
        <taxon>Paracoccaceae</taxon>
        <taxon>Halovulum</taxon>
    </lineage>
</organism>
<dbReference type="RefSeq" id="WP_171323272.1">
    <property type="nucleotide sequence ID" value="NZ_JABFBC010000001.1"/>
</dbReference>
<evidence type="ECO:0000313" key="2">
    <source>
        <dbReference type="EMBL" id="NNU79917.1"/>
    </source>
</evidence>
<evidence type="ECO:0000313" key="3">
    <source>
        <dbReference type="Proteomes" id="UP000572377"/>
    </source>
</evidence>